<protein>
    <submittedName>
        <fullName evidence="2">Uncharacterized protein</fullName>
    </submittedName>
</protein>
<evidence type="ECO:0000313" key="2">
    <source>
        <dbReference type="EMBL" id="KAE8236857.1"/>
    </source>
</evidence>
<dbReference type="Proteomes" id="UP000077521">
    <property type="component" value="Unassembled WGS sequence"/>
</dbReference>
<feature type="compositionally biased region" description="Low complexity" evidence="1">
    <location>
        <begin position="19"/>
        <end position="41"/>
    </location>
</feature>
<feature type="region of interest" description="Disordered" evidence="1">
    <location>
        <begin position="1"/>
        <end position="45"/>
    </location>
</feature>
<proteinExistence type="predicted"/>
<reference evidence="2" key="2">
    <citation type="journal article" date="2019" name="IMA Fungus">
        <title>Genome sequencing and comparison of five Tilletia species to identify candidate genes for the detection of regulated species infecting wheat.</title>
        <authorList>
            <person name="Nguyen H.D.T."/>
            <person name="Sultana T."/>
            <person name="Kesanakurti P."/>
            <person name="Hambleton S."/>
        </authorList>
    </citation>
    <scope>NUCLEOTIDE SEQUENCE</scope>
    <source>
        <strain evidence="2">DAOMC 236416</strain>
    </source>
</reference>
<comment type="caution">
    <text evidence="2">The sequence shown here is derived from an EMBL/GenBank/DDBJ whole genome shotgun (WGS) entry which is preliminary data.</text>
</comment>
<reference evidence="2" key="1">
    <citation type="submission" date="2016-04" db="EMBL/GenBank/DDBJ databases">
        <authorList>
            <person name="Nguyen H.D."/>
            <person name="Samba Siva P."/>
            <person name="Cullis J."/>
            <person name="Levesque C.A."/>
            <person name="Hambleton S."/>
        </authorList>
    </citation>
    <scope>NUCLEOTIDE SEQUENCE</scope>
    <source>
        <strain evidence="2">DAOMC 236416</strain>
    </source>
</reference>
<dbReference type="SUPFAM" id="SSF57997">
    <property type="entry name" value="Tropomyosin"/>
    <property type="match status" value="1"/>
</dbReference>
<accession>A0A8T8SCE9</accession>
<organism evidence="2 3">
    <name type="scientific">Tilletia indica</name>
    <dbReference type="NCBI Taxonomy" id="43049"/>
    <lineage>
        <taxon>Eukaryota</taxon>
        <taxon>Fungi</taxon>
        <taxon>Dikarya</taxon>
        <taxon>Basidiomycota</taxon>
        <taxon>Ustilaginomycotina</taxon>
        <taxon>Exobasidiomycetes</taxon>
        <taxon>Tilletiales</taxon>
        <taxon>Tilletiaceae</taxon>
        <taxon>Tilletia</taxon>
    </lineage>
</organism>
<evidence type="ECO:0000313" key="3">
    <source>
        <dbReference type="Proteomes" id="UP000077521"/>
    </source>
</evidence>
<name>A0A8T8SCE9_9BASI</name>
<dbReference type="AlphaFoldDB" id="A0A8T8SCE9"/>
<dbReference type="EMBL" id="LWDF02002031">
    <property type="protein sequence ID" value="KAE8236857.1"/>
    <property type="molecule type" value="Genomic_DNA"/>
</dbReference>
<keyword evidence="3" id="KW-1185">Reference proteome</keyword>
<evidence type="ECO:0000256" key="1">
    <source>
        <dbReference type="SAM" id="MobiDB-lite"/>
    </source>
</evidence>
<sequence>MADSPAQDLQFDHPFLHTRQACPSPSSRSAPTSPQARYPSLPRLPAPLVPPPSAPLLLSPTHNLFPVPGLGHTRKRDRELHYFKQVAGPVFRIYQAEYQRAFDDHDPRPRLDQLFGSLFNYVRAEFREYEVLRFRLNQTWLQQQEIRRELRRGHTAETVFKFFVSYWNFLYNKIKLCHTSQRSLEVSVKVLTTSNRQLEGDVNLLRDSYRSEKDRADSNLRQLTELDDSIRAVKDESKRNADRVRTTQVQLDESISDCRGLQARISALDQQLNASRVDCEHKQDRIAHLEQQLVDLPVTGLTPADSQQF</sequence>
<gene>
    <name evidence="2" type="ORF">A4X13_0g9004</name>
</gene>
<feature type="non-terminal residue" evidence="2">
    <location>
        <position position="309"/>
    </location>
</feature>